<dbReference type="SUPFAM" id="SSF111369">
    <property type="entry name" value="HlyD-like secretion proteins"/>
    <property type="match status" value="1"/>
</dbReference>
<dbReference type="Gene3D" id="1.10.287.470">
    <property type="entry name" value="Helix hairpin bin"/>
    <property type="match status" value="1"/>
</dbReference>
<dbReference type="InterPro" id="IPR058792">
    <property type="entry name" value="Beta-barrel_RND_2"/>
</dbReference>
<dbReference type="Pfam" id="PF25973">
    <property type="entry name" value="BSH_CzcB"/>
    <property type="match status" value="1"/>
</dbReference>
<dbReference type="InterPro" id="IPR058648">
    <property type="entry name" value="HH_CzcB-like"/>
</dbReference>
<dbReference type="Pfam" id="PF25975">
    <property type="entry name" value="CzcB_C"/>
    <property type="match status" value="1"/>
</dbReference>
<dbReference type="GO" id="GO:0046914">
    <property type="term" value="F:transition metal ion binding"/>
    <property type="evidence" value="ECO:0007669"/>
    <property type="project" value="TreeGrafter"/>
</dbReference>
<feature type="domain" description="CzcB-like C-terminal circularly permuted SH3-like" evidence="6">
    <location>
        <begin position="334"/>
        <end position="394"/>
    </location>
</feature>
<evidence type="ECO:0000259" key="4">
    <source>
        <dbReference type="Pfam" id="PF25954"/>
    </source>
</evidence>
<dbReference type="NCBIfam" id="TIGR01730">
    <property type="entry name" value="RND_mfp"/>
    <property type="match status" value="1"/>
</dbReference>
<dbReference type="RefSeq" id="WP_349245050.1">
    <property type="nucleotide sequence ID" value="NZ_JASCXX010000012.1"/>
</dbReference>
<dbReference type="PANTHER" id="PTHR30097">
    <property type="entry name" value="CATION EFFLUX SYSTEM PROTEIN CUSB"/>
    <property type="match status" value="1"/>
</dbReference>
<evidence type="ECO:0000256" key="2">
    <source>
        <dbReference type="ARBA" id="ARBA00022448"/>
    </source>
</evidence>
<gene>
    <name evidence="7" type="ORF">QJ522_11355</name>
</gene>
<dbReference type="PANTHER" id="PTHR30097:SF4">
    <property type="entry name" value="SLR6042 PROTEIN"/>
    <property type="match status" value="1"/>
</dbReference>
<dbReference type="FunFam" id="2.40.30.170:FF:000010">
    <property type="entry name" value="Efflux RND transporter periplasmic adaptor subunit"/>
    <property type="match status" value="1"/>
</dbReference>
<feature type="domain" description="CusB-like beta-barrel" evidence="4">
    <location>
        <begin position="252"/>
        <end position="326"/>
    </location>
</feature>
<dbReference type="Pfam" id="PF25893">
    <property type="entry name" value="HH_CzcB"/>
    <property type="match status" value="1"/>
</dbReference>
<accession>A0AAW6TW77</accession>
<dbReference type="InterPro" id="IPR006143">
    <property type="entry name" value="RND_pump_MFP"/>
</dbReference>
<dbReference type="Gene3D" id="2.40.420.20">
    <property type="match status" value="1"/>
</dbReference>
<evidence type="ECO:0000256" key="1">
    <source>
        <dbReference type="ARBA" id="ARBA00009477"/>
    </source>
</evidence>
<dbReference type="GO" id="GO:0016020">
    <property type="term" value="C:membrane"/>
    <property type="evidence" value="ECO:0007669"/>
    <property type="project" value="InterPro"/>
</dbReference>
<keyword evidence="2" id="KW-0813">Transport</keyword>
<feature type="domain" description="CzcB-like barrel-sandwich hybrid" evidence="5">
    <location>
        <begin position="97"/>
        <end position="249"/>
    </location>
</feature>
<feature type="domain" description="CzcB-like alpha-helical hairpin" evidence="3">
    <location>
        <begin position="136"/>
        <end position="195"/>
    </location>
</feature>
<dbReference type="GO" id="GO:0015679">
    <property type="term" value="P:plasma membrane copper ion transport"/>
    <property type="evidence" value="ECO:0007669"/>
    <property type="project" value="TreeGrafter"/>
</dbReference>
<dbReference type="Proteomes" id="UP001431776">
    <property type="component" value="Unassembled WGS sequence"/>
</dbReference>
<comment type="caution">
    <text evidence="7">The sequence shown here is derived from an EMBL/GenBank/DDBJ whole genome shotgun (WGS) entry which is preliminary data.</text>
</comment>
<dbReference type="Pfam" id="PF25954">
    <property type="entry name" value="Beta-barrel_RND_2"/>
    <property type="match status" value="1"/>
</dbReference>
<dbReference type="AlphaFoldDB" id="A0AAW6TW77"/>
<dbReference type="GO" id="GO:0030288">
    <property type="term" value="C:outer membrane-bounded periplasmic space"/>
    <property type="evidence" value="ECO:0007669"/>
    <property type="project" value="TreeGrafter"/>
</dbReference>
<proteinExistence type="inferred from homology"/>
<evidence type="ECO:0000259" key="6">
    <source>
        <dbReference type="Pfam" id="PF25975"/>
    </source>
</evidence>
<organism evidence="7 8">
    <name type="scientific">Anaerobaca lacustris</name>
    <dbReference type="NCBI Taxonomy" id="3044600"/>
    <lineage>
        <taxon>Bacteria</taxon>
        <taxon>Pseudomonadati</taxon>
        <taxon>Planctomycetota</taxon>
        <taxon>Phycisphaerae</taxon>
        <taxon>Sedimentisphaerales</taxon>
        <taxon>Anaerobacaceae</taxon>
        <taxon>Anaerobaca</taxon>
    </lineage>
</organism>
<keyword evidence="8" id="KW-1185">Reference proteome</keyword>
<dbReference type="GO" id="GO:0060003">
    <property type="term" value="P:copper ion export"/>
    <property type="evidence" value="ECO:0007669"/>
    <property type="project" value="TreeGrafter"/>
</dbReference>
<sequence>MKYSRLPLALAILAIGLIAGIVLEGKLDVLVRLVPQGQTCDHANHEEHDVHEHEDEHIVELSDEQIAELGIETAIAQAGSLRRTLSLPGRIGADADRLAHIVTRVAGVATEVRKTLGDNVAQGEVMAVVESRELADVKAAYLAAWRRLELARARFDREQSLWDKRISSEQEFLDARQAVAETQIELRAAEQKLHALGFSDEYVRTLPEQSDQSLTRYEILAPFDATVIAKHITIGEALKDDSELFAIADLSTVWVQLDVHQHDLPYVEEGQEAVVTVGPGVPQATGRIGYVAPIAAEDTRTVQARVVLPNTRGRYRPGLFARAEILTEATTVDVLVPRSAVQSLEGRPCVFVPSEHGFEARFVSVGRSSQGAVEITSGLVAGEPFAIQGAFELKAAIVTAGLGSHAGHGH</sequence>
<protein>
    <submittedName>
        <fullName evidence="7">Efflux RND transporter periplasmic adaptor subunit</fullName>
    </submittedName>
</protein>
<name>A0AAW6TW77_9BACT</name>
<dbReference type="InterPro" id="IPR058647">
    <property type="entry name" value="BSH_CzcB-like"/>
</dbReference>
<dbReference type="GO" id="GO:0022857">
    <property type="term" value="F:transmembrane transporter activity"/>
    <property type="evidence" value="ECO:0007669"/>
    <property type="project" value="InterPro"/>
</dbReference>
<dbReference type="Gene3D" id="2.40.30.170">
    <property type="match status" value="1"/>
</dbReference>
<evidence type="ECO:0000259" key="5">
    <source>
        <dbReference type="Pfam" id="PF25973"/>
    </source>
</evidence>
<reference evidence="7" key="1">
    <citation type="submission" date="2023-05" db="EMBL/GenBank/DDBJ databases">
        <title>Anaerotaeda fermentans gen. nov., sp. nov., a novel anaerobic planctomycete of the new family within the order Sedimentisphaerales isolated from Taman Peninsula, Russia.</title>
        <authorList>
            <person name="Khomyakova M.A."/>
            <person name="Merkel A.Y."/>
            <person name="Slobodkin A.I."/>
        </authorList>
    </citation>
    <scope>NUCLEOTIDE SEQUENCE</scope>
    <source>
        <strain evidence="7">M17dextr</strain>
    </source>
</reference>
<dbReference type="InterPro" id="IPR051909">
    <property type="entry name" value="MFP_Cation_Efflux"/>
</dbReference>
<dbReference type="EMBL" id="JASCXX010000012">
    <property type="protein sequence ID" value="MDI6449642.1"/>
    <property type="molecule type" value="Genomic_DNA"/>
</dbReference>
<evidence type="ECO:0000313" key="7">
    <source>
        <dbReference type="EMBL" id="MDI6449642.1"/>
    </source>
</evidence>
<comment type="similarity">
    <text evidence="1">Belongs to the membrane fusion protein (MFP) (TC 8.A.1) family.</text>
</comment>
<evidence type="ECO:0000313" key="8">
    <source>
        <dbReference type="Proteomes" id="UP001431776"/>
    </source>
</evidence>
<evidence type="ECO:0000259" key="3">
    <source>
        <dbReference type="Pfam" id="PF25893"/>
    </source>
</evidence>
<dbReference type="InterPro" id="IPR058649">
    <property type="entry name" value="CzcB_C"/>
</dbReference>